<dbReference type="Proteomes" id="UP000727456">
    <property type="component" value="Unassembled WGS sequence"/>
</dbReference>
<organism evidence="3 4">
    <name type="scientific">Sphingomonas vulcanisoli</name>
    <dbReference type="NCBI Taxonomy" id="1658060"/>
    <lineage>
        <taxon>Bacteria</taxon>
        <taxon>Pseudomonadati</taxon>
        <taxon>Pseudomonadota</taxon>
        <taxon>Alphaproteobacteria</taxon>
        <taxon>Sphingomonadales</taxon>
        <taxon>Sphingomonadaceae</taxon>
        <taxon>Sphingomonas</taxon>
    </lineage>
</organism>
<accession>A0ABX0TW98</accession>
<comment type="caution">
    <text evidence="3">The sequence shown here is derived from an EMBL/GenBank/DDBJ whole genome shotgun (WGS) entry which is preliminary data.</text>
</comment>
<sequence>MEPEELEQGTVQDAAPEPMVAPESYAVEVYEAPRRNWTVPILLALLGLIALGWIIALTLSIADVAPAAGLPPLKIAAWVGLGSGPLALLAVFALLLRTGRFATNGYARAAAELRTESQRIVALLGALDSRIGQARSNLSDHALALAGVGEEAGARLGTASDLLALRSADLSRVAASLDDATAAARTDLGVLLADLPQAEERADRLSQSLRSVGASTLESSALLEEQLTRAAHAAQAADQGSAMAARRLAAELDRLEVSAGLVDRRIAEATGKLEGASNSALDGAADTLDQVRRAIEEQREALSSMAAQGRAIADQAGDSITRGLDLRLGELGRQLAAQGEQSRALLQQLEAAIGSVEARFAAFGDAGAEQTADLAEALAALSDHTDRLAQTLGQGNTQAETLVQRAGAFRSHIEASAGQLNEAIPQALARLRLHAEQGLRGIAEAEPRAEKLAADIDRANAGLSDAGASLARHDQAAQAIGNHVAALEAMLAQIDGHIAALAGESSGRLADALGAVRAAAAEAADQARAAIGDVIPQSADALAVAGASAMRSALAGVGREEIAQVGLVTAKAIEAARAGSEQLTRQLMTIAETTQAIEARLTEQQSALTAQDEGNFARQIGLLIEALNSTAIDVAKVLSNEPTDGDWAAYLKGDRGIFTRRAVKLLDASEAKAVAARYGEDGEFREQVNRYIHDFEAMLRRVLGVREGGAMGVALLSSDAGKLYVALAQAIERLRR</sequence>
<keyword evidence="2" id="KW-0812">Transmembrane</keyword>
<proteinExistence type="predicted"/>
<evidence type="ECO:0000256" key="1">
    <source>
        <dbReference type="SAM" id="Coils"/>
    </source>
</evidence>
<evidence type="ECO:0000313" key="3">
    <source>
        <dbReference type="EMBL" id="NIJ08667.1"/>
    </source>
</evidence>
<protein>
    <recommendedName>
        <fullName evidence="5">ATPase</fullName>
    </recommendedName>
</protein>
<evidence type="ECO:0008006" key="5">
    <source>
        <dbReference type="Google" id="ProtNLM"/>
    </source>
</evidence>
<feature type="transmembrane region" description="Helical" evidence="2">
    <location>
        <begin position="41"/>
        <end position="63"/>
    </location>
</feature>
<keyword evidence="1" id="KW-0175">Coiled coil</keyword>
<dbReference type="EMBL" id="JAAOZC010000005">
    <property type="protein sequence ID" value="NIJ08667.1"/>
    <property type="molecule type" value="Genomic_DNA"/>
</dbReference>
<keyword evidence="2" id="KW-0472">Membrane</keyword>
<gene>
    <name evidence="3" type="ORF">FHS31_002288</name>
</gene>
<feature type="coiled-coil region" evidence="1">
    <location>
        <begin position="281"/>
        <end position="308"/>
    </location>
</feature>
<evidence type="ECO:0000256" key="2">
    <source>
        <dbReference type="SAM" id="Phobius"/>
    </source>
</evidence>
<keyword evidence="2" id="KW-1133">Transmembrane helix</keyword>
<dbReference type="RefSeq" id="WP_167073551.1">
    <property type="nucleotide sequence ID" value="NZ_JAAOZC010000005.1"/>
</dbReference>
<reference evidence="3 4" key="1">
    <citation type="submission" date="2020-03" db="EMBL/GenBank/DDBJ databases">
        <title>Genomic Encyclopedia of Type Strains, Phase III (KMG-III): the genomes of soil and plant-associated and newly described type strains.</title>
        <authorList>
            <person name="Whitman W."/>
        </authorList>
    </citation>
    <scope>NUCLEOTIDE SEQUENCE [LARGE SCALE GENOMIC DNA]</scope>
    <source>
        <strain evidence="3 4">CECT 8804</strain>
    </source>
</reference>
<name>A0ABX0TW98_9SPHN</name>
<evidence type="ECO:0000313" key="4">
    <source>
        <dbReference type="Proteomes" id="UP000727456"/>
    </source>
</evidence>
<keyword evidence="4" id="KW-1185">Reference proteome</keyword>
<feature type="transmembrane region" description="Helical" evidence="2">
    <location>
        <begin position="75"/>
        <end position="96"/>
    </location>
</feature>